<dbReference type="NCBIfam" id="TIGR04183">
    <property type="entry name" value="Por_Secre_tail"/>
    <property type="match status" value="1"/>
</dbReference>
<dbReference type="EMBL" id="VFWZ01000009">
    <property type="protein sequence ID" value="TPN82435.1"/>
    <property type="molecule type" value="Genomic_DNA"/>
</dbReference>
<accession>A0A504J1E8</accession>
<dbReference type="OrthoDB" id="6376028at2"/>
<proteinExistence type="predicted"/>
<keyword evidence="4" id="KW-1185">Reference proteome</keyword>
<dbReference type="AlphaFoldDB" id="A0A504J1E8"/>
<comment type="caution">
    <text evidence="3">The sequence shown here is derived from an EMBL/GenBank/DDBJ whole genome shotgun (WGS) entry which is preliminary data.</text>
</comment>
<evidence type="ECO:0000313" key="4">
    <source>
        <dbReference type="Proteomes" id="UP000315540"/>
    </source>
</evidence>
<dbReference type="InterPro" id="IPR026444">
    <property type="entry name" value="Secre_tail"/>
</dbReference>
<evidence type="ECO:0000313" key="3">
    <source>
        <dbReference type="EMBL" id="TPN82435.1"/>
    </source>
</evidence>
<dbReference type="SUPFAM" id="SSF51126">
    <property type="entry name" value="Pectin lyase-like"/>
    <property type="match status" value="1"/>
</dbReference>
<dbReference type="InterPro" id="IPR012334">
    <property type="entry name" value="Pectin_lyas_fold"/>
</dbReference>
<dbReference type="Proteomes" id="UP000315540">
    <property type="component" value="Unassembled WGS sequence"/>
</dbReference>
<sequence length="542" mass="59348">MKIQKILFTCMMLCSIIRVEAQAFSEEKFKPENYFDGIDPIATKRFNLGESITREAIQLVINKATSEGIKIIIPSGVHRFQGITVNKNNIHIIFEQGVTILPPDKNTPVFRIGSRSGIENDSKGVDPIKNVKISGKGIVTINYEAAGKSNIKAFLLENVTNFMISNIKILAKFPVSSGITLSSPPTNLKIADRFRAPIFNKFPTKGVLQNIEMQGANSGYGLIQVQGAKSILFKNLTSTGGIALRLENGGSTPAGSNFSTISELYAENINCIKGNFAVLLAPHIKNNGRVQLRNINANDCSFAIRSGPGFIDKKVPSQIKELIQAGTFTPAPLIGNVSATKTEKGFAASARLAKVDNKNYAFYPRAVTTQTPFSSLEKADDASPSRFAVPGGGIVVSSQLSENEIGPKKEGFYKVSIVGNVNLKGEFQNSEEKEIYKKSEILYRKDNGRVNIPEKDENSLIAAKDYDSPNTEIYYDMNKKILNLFVSSIANLSIYNLSGILLKEQTLSKGNQTVNLSNFDSGVYLVNINHNYNSHSKKIVIK</sequence>
<dbReference type="Pfam" id="PF18962">
    <property type="entry name" value="Por_Secre_tail"/>
    <property type="match status" value="1"/>
</dbReference>
<evidence type="ECO:0000256" key="1">
    <source>
        <dbReference type="ARBA" id="ARBA00022729"/>
    </source>
</evidence>
<name>A0A504J1E8_9FLAO</name>
<keyword evidence="1" id="KW-0732">Signal</keyword>
<feature type="domain" description="Secretion system C-terminal sorting" evidence="2">
    <location>
        <begin position="487"/>
        <end position="541"/>
    </location>
</feature>
<dbReference type="RefSeq" id="WP_140597367.1">
    <property type="nucleotide sequence ID" value="NZ_VFWZ01000009.1"/>
</dbReference>
<dbReference type="Gene3D" id="2.160.20.10">
    <property type="entry name" value="Single-stranded right-handed beta-helix, Pectin lyase-like"/>
    <property type="match status" value="1"/>
</dbReference>
<evidence type="ECO:0000259" key="2">
    <source>
        <dbReference type="Pfam" id="PF18962"/>
    </source>
</evidence>
<gene>
    <name evidence="3" type="ORF">FHK87_23740</name>
</gene>
<protein>
    <submittedName>
        <fullName evidence="3">T9SS type A sorting domain-containing protein</fullName>
    </submittedName>
</protein>
<reference evidence="3 4" key="1">
    <citation type="submission" date="2019-06" db="EMBL/GenBank/DDBJ databases">
        <authorList>
            <person name="Meng X."/>
        </authorList>
    </citation>
    <scope>NUCLEOTIDE SEQUENCE [LARGE SCALE GENOMIC DNA]</scope>
    <source>
        <strain evidence="3 4">M625</strain>
    </source>
</reference>
<dbReference type="InterPro" id="IPR011050">
    <property type="entry name" value="Pectin_lyase_fold/virulence"/>
</dbReference>
<organism evidence="3 4">
    <name type="scientific">Aquimarina algicola</name>
    <dbReference type="NCBI Taxonomy" id="2589995"/>
    <lineage>
        <taxon>Bacteria</taxon>
        <taxon>Pseudomonadati</taxon>
        <taxon>Bacteroidota</taxon>
        <taxon>Flavobacteriia</taxon>
        <taxon>Flavobacteriales</taxon>
        <taxon>Flavobacteriaceae</taxon>
        <taxon>Aquimarina</taxon>
    </lineage>
</organism>